<dbReference type="SUPFAM" id="SSF56003">
    <property type="entry name" value="Molybdenum cofactor-binding domain"/>
    <property type="match status" value="1"/>
</dbReference>
<dbReference type="AlphaFoldDB" id="A0A1X7L856"/>
<dbReference type="PANTHER" id="PTHR11908:SF132">
    <property type="entry name" value="ALDEHYDE OXIDASE 1-RELATED"/>
    <property type="match status" value="1"/>
</dbReference>
<dbReference type="InterPro" id="IPR016208">
    <property type="entry name" value="Ald_Oxase/xanthine_DH-like"/>
</dbReference>
<evidence type="ECO:0000256" key="1">
    <source>
        <dbReference type="ARBA" id="ARBA00022505"/>
    </source>
</evidence>
<keyword evidence="5" id="KW-1185">Reference proteome</keyword>
<dbReference type="OrthoDB" id="9759099at2"/>
<dbReference type="Proteomes" id="UP000193355">
    <property type="component" value="Unassembled WGS sequence"/>
</dbReference>
<evidence type="ECO:0000256" key="2">
    <source>
        <dbReference type="ARBA" id="ARBA00023002"/>
    </source>
</evidence>
<feature type="domain" description="Aldehyde oxidase/xanthine dehydrogenase a/b hammerhead" evidence="3">
    <location>
        <begin position="22"/>
        <end position="138"/>
    </location>
</feature>
<dbReference type="GO" id="GO:0005506">
    <property type="term" value="F:iron ion binding"/>
    <property type="evidence" value="ECO:0007669"/>
    <property type="project" value="InterPro"/>
</dbReference>
<dbReference type="InterPro" id="IPR046867">
    <property type="entry name" value="AldOxase/xan_DH_MoCoBD2"/>
</dbReference>
<gene>
    <name evidence="4" type="ORF">SAMN06275492_1517</name>
</gene>
<evidence type="ECO:0000259" key="3">
    <source>
        <dbReference type="SMART" id="SM01008"/>
    </source>
</evidence>
<dbReference type="SUPFAM" id="SSF54665">
    <property type="entry name" value="CO dehydrogenase molybdoprotein N-domain-like"/>
    <property type="match status" value="1"/>
</dbReference>
<dbReference type="InterPro" id="IPR000674">
    <property type="entry name" value="Ald_Oxase/Xan_DH_a/b"/>
</dbReference>
<dbReference type="EMBL" id="FXBB01000051">
    <property type="protein sequence ID" value="SMG50026.1"/>
    <property type="molecule type" value="Genomic_DNA"/>
</dbReference>
<dbReference type="Pfam" id="PF02738">
    <property type="entry name" value="MoCoBD_1"/>
    <property type="match status" value="1"/>
</dbReference>
<dbReference type="InterPro" id="IPR036856">
    <property type="entry name" value="Ald_Oxase/Xan_DH_a/b_sf"/>
</dbReference>
<dbReference type="SMART" id="SM01008">
    <property type="entry name" value="Ald_Xan_dh_C"/>
    <property type="match status" value="1"/>
</dbReference>
<protein>
    <submittedName>
        <fullName evidence="4">CO or xanthine dehydrogenase, Mo-binding subunit</fullName>
    </submittedName>
</protein>
<dbReference type="Gene3D" id="3.30.365.10">
    <property type="entry name" value="Aldehyde oxidase/xanthine dehydrogenase, molybdopterin binding domain"/>
    <property type="match status" value="4"/>
</dbReference>
<dbReference type="InterPro" id="IPR037165">
    <property type="entry name" value="AldOxase/xan_DH_Mopterin-bd_sf"/>
</dbReference>
<evidence type="ECO:0000313" key="4">
    <source>
        <dbReference type="EMBL" id="SMG50026.1"/>
    </source>
</evidence>
<dbReference type="STRING" id="561720.SAMN06275492_1517"/>
<organism evidence="4 5">
    <name type="scientific">Dethiosulfovibrio salsuginis</name>
    <dbReference type="NCBI Taxonomy" id="561720"/>
    <lineage>
        <taxon>Bacteria</taxon>
        <taxon>Thermotogati</taxon>
        <taxon>Synergistota</taxon>
        <taxon>Synergistia</taxon>
        <taxon>Synergistales</taxon>
        <taxon>Dethiosulfovibrionaceae</taxon>
        <taxon>Dethiosulfovibrio</taxon>
    </lineage>
</organism>
<name>A0A1X7L856_9BACT</name>
<dbReference type="Gene3D" id="3.90.1170.50">
    <property type="entry name" value="Aldehyde oxidase/xanthine dehydrogenase, a/b hammerhead"/>
    <property type="match status" value="1"/>
</dbReference>
<dbReference type="Pfam" id="PF01315">
    <property type="entry name" value="Ald_Xan_dh_C"/>
    <property type="match status" value="1"/>
</dbReference>
<dbReference type="GO" id="GO:0016491">
    <property type="term" value="F:oxidoreductase activity"/>
    <property type="evidence" value="ECO:0007669"/>
    <property type="project" value="UniProtKB-KW"/>
</dbReference>
<evidence type="ECO:0000313" key="5">
    <source>
        <dbReference type="Proteomes" id="UP000193355"/>
    </source>
</evidence>
<dbReference type="Pfam" id="PF20256">
    <property type="entry name" value="MoCoBD_2"/>
    <property type="match status" value="1"/>
</dbReference>
<dbReference type="RefSeq" id="WP_085545651.1">
    <property type="nucleotide sequence ID" value="NZ_FXBB01000051.1"/>
</dbReference>
<sequence length="780" mass="84787">MDKNFSYVGQDTEKVDGLSLVTGTGRYTDDFSGSGILHVAMLCSPHPHALIKDIDISQAQAMAGVVDVLCYKNAYDDMPKVVHTTAGQGFPEPSPYDSWLFDDKVRFVGDRVAAVAAETLDIAREAASKIKVEYELLEPLFDPERAMEPGVPVVHDRDEYMPIPVPYDPGKNLMAEKIFTIGDVDKGLSEAEFVLDQVYHTHCAHHCMMEPHSAFATFDDNGRLVIYSSTSVPFHVRRIVAQVLSYPLRKIHVIKPRVGGAYGGKQEAFMEPLAAKFALRTGRPVKFILSREEVFTSSRTRHAMRVHITTGFKKDGTMTALRMDDLMDSGAYGSHGLTVLCNAASKVLPLFNKVENVQFIGRTVYTNNPVGGAYRGYGVTQATFGFMQHVDMIARQTGQDVLEYIKKWHIKEGEGSPVFEAIGEGKAGVAQVITCCKLSRCIDLGAEAIGWYDKRDKRISTSPDKVRGVGMAVSMQGSGIPLIDMGSAYMKLNEDGSCNLLMGATDTGTGSDTVMCQIAAEVLNIDPEMVIPLASDTDVTPFDDGAYASSGTYVSGGAVRVCAENFRDNILKAASMMLEVPLDRLETAGGVVWDKEDREKSADFGAICCYSMYGAGEKMHQIQGYGSYTSPVSPPPFIAQFAEVEVDRRTGDVKVLKFVSAVDCGKALNPKMTEGQVEGGVLNGIGFALREQYLFDSKGRMTNPDFGNYKVFGALDVPEIKTILVDAYEETGPFGAKSVSEVCINGPAPAIANAIFDAVGVRLFDLPLTSERVLAAIKKG</sequence>
<proteinExistence type="predicted"/>
<reference evidence="5" key="1">
    <citation type="submission" date="2017-04" db="EMBL/GenBank/DDBJ databases">
        <authorList>
            <person name="Varghese N."/>
            <person name="Submissions S."/>
        </authorList>
    </citation>
    <scope>NUCLEOTIDE SEQUENCE [LARGE SCALE GENOMIC DNA]</scope>
    <source>
        <strain evidence="5">USBA 82</strain>
    </source>
</reference>
<dbReference type="InterPro" id="IPR008274">
    <property type="entry name" value="AldOxase/xan_DH_MoCoBD1"/>
</dbReference>
<keyword evidence="2" id="KW-0560">Oxidoreductase</keyword>
<dbReference type="PANTHER" id="PTHR11908">
    <property type="entry name" value="XANTHINE DEHYDROGENASE"/>
    <property type="match status" value="1"/>
</dbReference>
<accession>A0A1X7L856</accession>
<keyword evidence="1" id="KW-0500">Molybdenum</keyword>